<reference evidence="4" key="1">
    <citation type="submission" date="2022-11" db="UniProtKB">
        <authorList>
            <consortium name="WormBaseParasite"/>
        </authorList>
    </citation>
    <scope>IDENTIFICATION</scope>
</reference>
<feature type="compositionally biased region" description="Polar residues" evidence="1">
    <location>
        <begin position="93"/>
        <end position="104"/>
    </location>
</feature>
<dbReference type="InterPro" id="IPR018392">
    <property type="entry name" value="LysM"/>
</dbReference>
<dbReference type="PANTHER" id="PTHR20932">
    <property type="entry name" value="LYSM AND PUTATIVE PEPTIDOGLYCAN-BINDING DOMAIN-CONTAINING PROTEIN"/>
    <property type="match status" value="1"/>
</dbReference>
<keyword evidence="3" id="KW-1185">Reference proteome</keyword>
<proteinExistence type="predicted"/>
<dbReference type="SUPFAM" id="SSF54106">
    <property type="entry name" value="LysM domain"/>
    <property type="match status" value="1"/>
</dbReference>
<dbReference type="AlphaFoldDB" id="A0A914CXE4"/>
<evidence type="ECO:0000259" key="2">
    <source>
        <dbReference type="PROSITE" id="PS51782"/>
    </source>
</evidence>
<feature type="domain" description="LysM" evidence="2">
    <location>
        <begin position="38"/>
        <end position="82"/>
    </location>
</feature>
<dbReference type="PROSITE" id="PS51782">
    <property type="entry name" value="LYSM"/>
    <property type="match status" value="1"/>
</dbReference>
<dbReference type="InterPro" id="IPR036779">
    <property type="entry name" value="LysM_dom_sf"/>
</dbReference>
<dbReference type="CDD" id="cd00118">
    <property type="entry name" value="LysM"/>
    <property type="match status" value="1"/>
</dbReference>
<dbReference type="PANTHER" id="PTHR20932:SF8">
    <property type="entry name" value="LD22649P"/>
    <property type="match status" value="1"/>
</dbReference>
<dbReference type="WBParaSite" id="ACRNAN_scaffold159.g13791.t1">
    <property type="protein sequence ID" value="ACRNAN_scaffold159.g13791.t1"/>
    <property type="gene ID" value="ACRNAN_scaffold159.g13791"/>
</dbReference>
<evidence type="ECO:0000313" key="3">
    <source>
        <dbReference type="Proteomes" id="UP000887540"/>
    </source>
</evidence>
<protein>
    <submittedName>
        <fullName evidence="4">LysM domain-containing protein</fullName>
    </submittedName>
</protein>
<sequence>MERDEEYTFLCGYQRIRRYGSTNDLNSPPAFRKYISLVVHKVESTDTLQSIELKYNSCRYEIKRLNKLWSNDSLHCKTYVNIPIYDPKFAQSPTTTATTNGQDNNSKHTRASSIGSEKRKLEAVEEVENESLHDIFKRIDKNMKMTQKAVKKLTRGHSEIT</sequence>
<accession>A0A914CXE4</accession>
<evidence type="ECO:0000313" key="4">
    <source>
        <dbReference type="WBParaSite" id="ACRNAN_scaffold159.g13791.t1"/>
    </source>
</evidence>
<dbReference type="Gene3D" id="3.10.350.10">
    <property type="entry name" value="LysM domain"/>
    <property type="match status" value="1"/>
</dbReference>
<dbReference type="InterPro" id="IPR045030">
    <property type="entry name" value="LYSM1-4"/>
</dbReference>
<evidence type="ECO:0000256" key="1">
    <source>
        <dbReference type="SAM" id="MobiDB-lite"/>
    </source>
</evidence>
<feature type="region of interest" description="Disordered" evidence="1">
    <location>
        <begin position="93"/>
        <end position="118"/>
    </location>
</feature>
<dbReference type="Proteomes" id="UP000887540">
    <property type="component" value="Unplaced"/>
</dbReference>
<organism evidence="3 4">
    <name type="scientific">Acrobeloides nanus</name>
    <dbReference type="NCBI Taxonomy" id="290746"/>
    <lineage>
        <taxon>Eukaryota</taxon>
        <taxon>Metazoa</taxon>
        <taxon>Ecdysozoa</taxon>
        <taxon>Nematoda</taxon>
        <taxon>Chromadorea</taxon>
        <taxon>Rhabditida</taxon>
        <taxon>Tylenchina</taxon>
        <taxon>Cephalobomorpha</taxon>
        <taxon>Cephaloboidea</taxon>
        <taxon>Cephalobidae</taxon>
        <taxon>Acrobeloides</taxon>
    </lineage>
</organism>
<name>A0A914CXE4_9BILA</name>